<accession>A0ABY1C3M6</accession>
<dbReference type="Proteomes" id="UP000198970">
    <property type="component" value="Chromosome I"/>
</dbReference>
<sequence>MLWHEIVCDECSTVLDGFSGTGNYNLRIKKIAKD</sequence>
<gene>
    <name evidence="1" type="ORF">SAMN02745906_0666</name>
</gene>
<proteinExistence type="predicted"/>
<protein>
    <submittedName>
        <fullName evidence="1">Uncharacterized protein</fullName>
    </submittedName>
</protein>
<evidence type="ECO:0000313" key="2">
    <source>
        <dbReference type="Proteomes" id="UP000198970"/>
    </source>
</evidence>
<keyword evidence="2" id="KW-1185">Reference proteome</keyword>
<reference evidence="1 2" key="1">
    <citation type="submission" date="2016-10" db="EMBL/GenBank/DDBJ databases">
        <authorList>
            <person name="Varghese N."/>
            <person name="Submissions S."/>
        </authorList>
    </citation>
    <scope>NUCLEOTIDE SEQUENCE [LARGE SCALE GENOMIC DNA]</scope>
    <source>
        <strain evidence="1 2">ATCC 19403</strain>
    </source>
</reference>
<organism evidence="1 2">
    <name type="scientific">Lacrimispora sphenoides JCM 1415</name>
    <dbReference type="NCBI Taxonomy" id="1297793"/>
    <lineage>
        <taxon>Bacteria</taxon>
        <taxon>Bacillati</taxon>
        <taxon>Bacillota</taxon>
        <taxon>Clostridia</taxon>
        <taxon>Lachnospirales</taxon>
        <taxon>Lachnospiraceae</taxon>
        <taxon>Lacrimispora</taxon>
    </lineage>
</organism>
<dbReference type="EMBL" id="LT630003">
    <property type="protein sequence ID" value="SET61138.1"/>
    <property type="molecule type" value="Genomic_DNA"/>
</dbReference>
<name>A0ABY1C3M6_9FIRM</name>
<evidence type="ECO:0000313" key="1">
    <source>
        <dbReference type="EMBL" id="SET61138.1"/>
    </source>
</evidence>